<evidence type="ECO:0000313" key="1">
    <source>
        <dbReference type="EMBL" id="ACT96206.1"/>
    </source>
</evidence>
<protein>
    <submittedName>
        <fullName evidence="1">Uncharacterized protein</fullName>
    </submittedName>
</protein>
<organism evidence="1 2">
    <name type="scientific">Dyadobacter fermentans (strain ATCC 700827 / DSM 18053 / CIP 107007 / KCTC 52180 / NS114)</name>
    <dbReference type="NCBI Taxonomy" id="471854"/>
    <lineage>
        <taxon>Bacteria</taxon>
        <taxon>Pseudomonadati</taxon>
        <taxon>Bacteroidota</taxon>
        <taxon>Cytophagia</taxon>
        <taxon>Cytophagales</taxon>
        <taxon>Spirosomataceae</taxon>
        <taxon>Dyadobacter</taxon>
    </lineage>
</organism>
<dbReference type="HOGENOM" id="CLU_1193288_0_0_10"/>
<reference evidence="1 2" key="1">
    <citation type="journal article" date="2009" name="Stand. Genomic Sci.">
        <title>Complete genome sequence of Dyadobacter fermentans type strain (NS114).</title>
        <authorList>
            <person name="Lang E."/>
            <person name="Lapidus A."/>
            <person name="Chertkov O."/>
            <person name="Brettin T."/>
            <person name="Detter J.C."/>
            <person name="Han C."/>
            <person name="Copeland A."/>
            <person name="Glavina Del Rio T."/>
            <person name="Nolan M."/>
            <person name="Chen F."/>
            <person name="Lucas S."/>
            <person name="Tice H."/>
            <person name="Cheng J.F."/>
            <person name="Land M."/>
            <person name="Hauser L."/>
            <person name="Chang Y.J."/>
            <person name="Jeffries C.D."/>
            <person name="Kopitz M."/>
            <person name="Bruce D."/>
            <person name="Goodwin L."/>
            <person name="Pitluck S."/>
            <person name="Ovchinnikova G."/>
            <person name="Pati A."/>
            <person name="Ivanova N."/>
            <person name="Mavrommatis K."/>
            <person name="Chen A."/>
            <person name="Palaniappan K."/>
            <person name="Chain P."/>
            <person name="Bristow J."/>
            <person name="Eisen J.A."/>
            <person name="Markowitz V."/>
            <person name="Hugenholtz P."/>
            <person name="Goker M."/>
            <person name="Rohde M."/>
            <person name="Kyrpides N.C."/>
            <person name="Klenk H.P."/>
        </authorList>
    </citation>
    <scope>NUCLEOTIDE SEQUENCE [LARGE SCALE GENOMIC DNA]</scope>
    <source>
        <strain evidence="2">ATCC 700827 / DSM 18053 / CIP 107007 / KCTC 52180 / NS114</strain>
    </source>
</reference>
<dbReference type="KEGG" id="dfe:Dfer_5006"/>
<evidence type="ECO:0000313" key="2">
    <source>
        <dbReference type="Proteomes" id="UP000002011"/>
    </source>
</evidence>
<accession>C6W7L2</accession>
<dbReference type="RefSeq" id="WP_015814447.1">
    <property type="nucleotide sequence ID" value="NC_013037.1"/>
</dbReference>
<dbReference type="Proteomes" id="UP000002011">
    <property type="component" value="Chromosome"/>
</dbReference>
<name>C6W7L2_DYAFD</name>
<proteinExistence type="predicted"/>
<dbReference type="EMBL" id="CP001619">
    <property type="protein sequence ID" value="ACT96206.1"/>
    <property type="molecule type" value="Genomic_DNA"/>
</dbReference>
<keyword evidence="2" id="KW-1185">Reference proteome</keyword>
<sequence>MEKPYIVYSLPSERASQKFTKSTLSEILQNTGLFFDCCTTTRLDEPNEVQLSVHAEMDPADPTHARNEIIERTEILFGSGMKMPIAYHYPSRDPHSTNVYRWSFSKNKFWEAINYMSNNSPIPKSQMSALQLSISYNFLLKDSQTYKVLPDQEYRSNLIMWLSKSNSCSPTIFFPFERADIEFWKYLDYLTPQLPFKLEERYLRLACFSQKTGKRLFKKIFRSSIAGTSASA</sequence>
<dbReference type="AlphaFoldDB" id="C6W7L2"/>
<dbReference type="OrthoDB" id="791462at2"/>
<gene>
    <name evidence="1" type="ordered locus">Dfer_5006</name>
</gene>